<protein>
    <submittedName>
        <fullName evidence="2">Uncharacterized protein</fullName>
    </submittedName>
</protein>
<evidence type="ECO:0000313" key="2">
    <source>
        <dbReference type="EMBL" id="QBI19656.1"/>
    </source>
</evidence>
<feature type="transmembrane region" description="Helical" evidence="1">
    <location>
        <begin position="99"/>
        <end position="118"/>
    </location>
</feature>
<keyword evidence="1" id="KW-0472">Membrane</keyword>
<name>A0A411YEN1_9ACTN</name>
<dbReference type="RefSeq" id="WP_131154653.1">
    <property type="nucleotide sequence ID" value="NZ_CP036402.1"/>
</dbReference>
<feature type="transmembrane region" description="Helical" evidence="1">
    <location>
        <begin position="159"/>
        <end position="178"/>
    </location>
</feature>
<keyword evidence="3" id="KW-1185">Reference proteome</keyword>
<sequence length="185" mass="18714">MAATSSQDADDLTVRDLLAGAALSTIATAGLFVALSVGTLAYEWFAGRAPLADDPPLALLLEVVEFASIPAAAALLLSAAALSGPVWVQRRVRRVDAHLAVYTAAGATLGTLAGLWFLGGWDGVFGITFIFATALGAGVAVAARALAAWASRRPAVPSVLLVAIAVAVAAPGALWWIGALVPQLS</sequence>
<accession>A0A411YEN1</accession>
<reference evidence="2 3" key="1">
    <citation type="submission" date="2019-01" db="EMBL/GenBank/DDBJ databases">
        <title>Egibacter rhizosphaerae EGI 80759T.</title>
        <authorList>
            <person name="Chen D.-D."/>
            <person name="Tian Y."/>
            <person name="Jiao J.-Y."/>
            <person name="Zhang X.-T."/>
            <person name="Zhang Y.-G."/>
            <person name="Zhang Y."/>
            <person name="Xiao M."/>
            <person name="Shu W.-S."/>
            <person name="Li W.-J."/>
        </authorList>
    </citation>
    <scope>NUCLEOTIDE SEQUENCE [LARGE SCALE GENOMIC DNA]</scope>
    <source>
        <strain evidence="2 3">EGI 80759</strain>
    </source>
</reference>
<evidence type="ECO:0000313" key="3">
    <source>
        <dbReference type="Proteomes" id="UP000291469"/>
    </source>
</evidence>
<organism evidence="2 3">
    <name type="scientific">Egibacter rhizosphaerae</name>
    <dbReference type="NCBI Taxonomy" id="1670831"/>
    <lineage>
        <taxon>Bacteria</taxon>
        <taxon>Bacillati</taxon>
        <taxon>Actinomycetota</taxon>
        <taxon>Nitriliruptoria</taxon>
        <taxon>Egibacterales</taxon>
        <taxon>Egibacteraceae</taxon>
        <taxon>Egibacter</taxon>
    </lineage>
</organism>
<feature type="transmembrane region" description="Helical" evidence="1">
    <location>
        <begin position="21"/>
        <end position="46"/>
    </location>
</feature>
<dbReference type="KEGG" id="erz:ER308_08910"/>
<dbReference type="Proteomes" id="UP000291469">
    <property type="component" value="Chromosome"/>
</dbReference>
<dbReference type="EMBL" id="CP036402">
    <property type="protein sequence ID" value="QBI19656.1"/>
    <property type="molecule type" value="Genomic_DNA"/>
</dbReference>
<proteinExistence type="predicted"/>
<feature type="transmembrane region" description="Helical" evidence="1">
    <location>
        <begin position="124"/>
        <end position="147"/>
    </location>
</feature>
<evidence type="ECO:0000256" key="1">
    <source>
        <dbReference type="SAM" id="Phobius"/>
    </source>
</evidence>
<keyword evidence="1" id="KW-1133">Transmembrane helix</keyword>
<keyword evidence="1" id="KW-0812">Transmembrane</keyword>
<gene>
    <name evidence="2" type="ORF">ER308_08910</name>
</gene>
<feature type="transmembrane region" description="Helical" evidence="1">
    <location>
        <begin position="66"/>
        <end position="87"/>
    </location>
</feature>
<dbReference type="AlphaFoldDB" id="A0A411YEN1"/>